<dbReference type="PANTHER" id="PTHR15459">
    <property type="entry name" value="POLYAMINE-MODULATED FACTOR 1"/>
    <property type="match status" value="1"/>
</dbReference>
<dbReference type="ExpressionAtlas" id="B6T2Z4">
    <property type="expression patterns" value="baseline and differential"/>
</dbReference>
<dbReference type="InterPro" id="IPR007128">
    <property type="entry name" value="PMF1/Nnf1"/>
</dbReference>
<dbReference type="EMBL" id="EU959359">
    <property type="protein sequence ID" value="ACG31477.1"/>
    <property type="molecule type" value="mRNA"/>
</dbReference>
<feature type="coiled-coil region" evidence="10">
    <location>
        <begin position="94"/>
        <end position="143"/>
    </location>
</feature>
<evidence type="ECO:0000256" key="10">
    <source>
        <dbReference type="SAM" id="Coils"/>
    </source>
</evidence>
<proteinExistence type="evidence at transcript level"/>
<evidence type="ECO:0000256" key="6">
    <source>
        <dbReference type="ARBA" id="ARBA00022838"/>
    </source>
</evidence>
<comment type="subcellular location">
    <subcellularLocation>
        <location evidence="2">Chromosome</location>
        <location evidence="2">Centromere</location>
        <location evidence="2">Kinetochore</location>
    </subcellularLocation>
    <subcellularLocation>
        <location evidence="1">Nucleus</location>
    </subcellularLocation>
</comment>
<evidence type="ECO:0000256" key="1">
    <source>
        <dbReference type="ARBA" id="ARBA00004123"/>
    </source>
</evidence>
<dbReference type="RefSeq" id="NP_001143378.2">
    <property type="nucleotide sequence ID" value="NM_001149906.2"/>
</dbReference>
<evidence type="ECO:0000256" key="4">
    <source>
        <dbReference type="ARBA" id="ARBA00022618"/>
    </source>
</evidence>
<dbReference type="PANTHER" id="PTHR15459:SF3">
    <property type="entry name" value="POLYAMINE-MODULATED FACTOR 1"/>
    <property type="match status" value="1"/>
</dbReference>
<keyword evidence="4" id="KW-0132">Cell division</keyword>
<reference evidence="11" key="1">
    <citation type="journal article" date="2009" name="Plant Mol. Biol.">
        <title>Insights into corn genes derived from large-scale cDNA sequencing.</title>
        <authorList>
            <person name="Alexandrov N.N."/>
            <person name="Brover V.V."/>
            <person name="Freidin S."/>
            <person name="Troukhan M.E."/>
            <person name="Tatarinova T.V."/>
            <person name="Zhang H."/>
            <person name="Swaller T.J."/>
            <person name="Lu Y.P."/>
            <person name="Bouck J."/>
            <person name="Flavell R.B."/>
            <person name="Feldmann K.A."/>
        </authorList>
    </citation>
    <scope>NUCLEOTIDE SEQUENCE</scope>
</reference>
<keyword evidence="6" id="KW-0995">Kinetochore</keyword>
<keyword evidence="3" id="KW-0158">Chromosome</keyword>
<keyword evidence="8" id="KW-0131">Cell cycle</keyword>
<dbReference type="GO" id="GO:0000444">
    <property type="term" value="C:MIS12/MIND type complex"/>
    <property type="evidence" value="ECO:0007669"/>
    <property type="project" value="InterPro"/>
</dbReference>
<evidence type="ECO:0000256" key="9">
    <source>
        <dbReference type="ARBA" id="ARBA00023328"/>
    </source>
</evidence>
<evidence type="ECO:0000256" key="5">
    <source>
        <dbReference type="ARBA" id="ARBA00022776"/>
    </source>
</evidence>
<dbReference type="AlphaFoldDB" id="B6T2Z4"/>
<keyword evidence="5" id="KW-0498">Mitosis</keyword>
<accession>B6T2Z4</accession>
<evidence type="ECO:0000256" key="2">
    <source>
        <dbReference type="ARBA" id="ARBA00004629"/>
    </source>
</evidence>
<evidence type="ECO:0000313" key="11">
    <source>
        <dbReference type="EMBL" id="ACG31477.1"/>
    </source>
</evidence>
<organism evidence="11">
    <name type="scientific">Zea mays</name>
    <name type="common">Maize</name>
    <dbReference type="NCBI Taxonomy" id="4577"/>
    <lineage>
        <taxon>Eukaryota</taxon>
        <taxon>Viridiplantae</taxon>
        <taxon>Streptophyta</taxon>
        <taxon>Embryophyta</taxon>
        <taxon>Tracheophyta</taxon>
        <taxon>Spermatophyta</taxon>
        <taxon>Magnoliopsida</taxon>
        <taxon>Liliopsida</taxon>
        <taxon>Poales</taxon>
        <taxon>Poaceae</taxon>
        <taxon>PACMAD clade</taxon>
        <taxon>Panicoideae</taxon>
        <taxon>Andropogonodae</taxon>
        <taxon>Andropogoneae</taxon>
        <taxon>Tripsacinae</taxon>
        <taxon>Zea</taxon>
    </lineage>
</organism>
<evidence type="ECO:0000256" key="7">
    <source>
        <dbReference type="ARBA" id="ARBA00023242"/>
    </source>
</evidence>
<evidence type="ECO:0008006" key="12">
    <source>
        <dbReference type="Google" id="ProtNLM"/>
    </source>
</evidence>
<dbReference type="OrthoDB" id="506494at2759"/>
<dbReference type="KEGG" id="zma:100276012"/>
<dbReference type="GO" id="GO:0051301">
    <property type="term" value="P:cell division"/>
    <property type="evidence" value="ECO:0007669"/>
    <property type="project" value="UniProtKB-KW"/>
</dbReference>
<name>B6T2Z4_MAIZE</name>
<evidence type="ECO:0000256" key="3">
    <source>
        <dbReference type="ARBA" id="ARBA00022454"/>
    </source>
</evidence>
<dbReference type="GO" id="GO:0005634">
    <property type="term" value="C:nucleus"/>
    <property type="evidence" value="ECO:0007669"/>
    <property type="project" value="UniProtKB-SubCell"/>
</dbReference>
<keyword evidence="9" id="KW-0137">Centromere</keyword>
<dbReference type="Pfam" id="PF03980">
    <property type="entry name" value="Nnf1"/>
    <property type="match status" value="1"/>
</dbReference>
<keyword evidence="10" id="KW-0175">Coiled coil</keyword>
<evidence type="ECO:0000256" key="8">
    <source>
        <dbReference type="ARBA" id="ARBA00023306"/>
    </source>
</evidence>
<protein>
    <recommendedName>
        <fullName evidence="12">Rubredoxin family protein</fullName>
    </recommendedName>
</protein>
<dbReference type="GeneID" id="100276012"/>
<sequence length="169" mass="19123">MDTAASGRFDKLQSSFKLSIQCLLTACSREDVNDAFSSFTDAEKERLHRMLTLVMKNLHANVVDEFDDFCQETQVAAALEKIDDFVEKQNLDALSSEKTTVEEIEEKVSRAKKDEIEYLTGLLKKVEESNNAMKARIDLLKKGEDLTAARDVLNKMTQWNSALVENINP</sequence>
<keyword evidence="7" id="KW-0539">Nucleus</keyword>